<dbReference type="GO" id="GO:0005829">
    <property type="term" value="C:cytosol"/>
    <property type="evidence" value="ECO:0007669"/>
    <property type="project" value="TreeGrafter"/>
</dbReference>
<keyword evidence="5" id="KW-0235">DNA replication</keyword>
<dbReference type="InterPro" id="IPR041607">
    <property type="entry name" value="HU-HIG"/>
</dbReference>
<evidence type="ECO:0000256" key="8">
    <source>
        <dbReference type="ARBA" id="ARBA00033120"/>
    </source>
</evidence>
<comment type="function">
    <text evidence="10">DNA-binding protein that plays a critical role in nucleoid compaction, genome replication and DNA replication and transcription. Binds to both ssDNA and dsDNA with a binding site covering about 15 nucleotides. Displays DNA-supercoiling activity only when associated with the viral DNA topoisomerase 2.</text>
</comment>
<evidence type="ECO:0000256" key="6">
    <source>
        <dbReference type="ARBA" id="ARBA00022921"/>
    </source>
</evidence>
<evidence type="ECO:0000256" key="5">
    <source>
        <dbReference type="ARBA" id="ARBA00022705"/>
    </source>
</evidence>
<dbReference type="GO" id="GO:0006260">
    <property type="term" value="P:DNA replication"/>
    <property type="evidence" value="ECO:0007669"/>
    <property type="project" value="UniProtKB-KW"/>
</dbReference>
<dbReference type="PANTHER" id="PTHR33175:SF13">
    <property type="entry name" value="HISTONE-LIKE PROTEIN"/>
    <property type="match status" value="1"/>
</dbReference>
<comment type="similarity">
    <text evidence="2">Belongs to the bacterial histone-like protein family.</text>
</comment>
<dbReference type="Gene3D" id="4.10.520.10">
    <property type="entry name" value="IHF-like DNA-binding proteins"/>
    <property type="match status" value="1"/>
</dbReference>
<evidence type="ECO:0000256" key="4">
    <source>
        <dbReference type="ARBA" id="ARBA00016145"/>
    </source>
</evidence>
<evidence type="ECO:0000259" key="11">
    <source>
        <dbReference type="Pfam" id="PF18291"/>
    </source>
</evidence>
<dbReference type="Proteomes" id="UP000217431">
    <property type="component" value="Chromosome I"/>
</dbReference>
<evidence type="ECO:0000256" key="7">
    <source>
        <dbReference type="ARBA" id="ARBA00023125"/>
    </source>
</evidence>
<evidence type="ECO:0000256" key="3">
    <source>
        <dbReference type="ARBA" id="ARBA00011738"/>
    </source>
</evidence>
<proteinExistence type="inferred from homology"/>
<name>A0A0S3UIX6_PREIN</name>
<dbReference type="Pfam" id="PF18291">
    <property type="entry name" value="HU-HIG"/>
    <property type="match status" value="1"/>
</dbReference>
<evidence type="ECO:0000256" key="2">
    <source>
        <dbReference type="ARBA" id="ARBA00010529"/>
    </source>
</evidence>
<dbReference type="GO" id="GO:0003677">
    <property type="term" value="F:DNA binding"/>
    <property type="evidence" value="ECO:0007669"/>
    <property type="project" value="UniProtKB-KW"/>
</dbReference>
<dbReference type="EMBL" id="AP014597">
    <property type="protein sequence ID" value="BAU17450.1"/>
    <property type="molecule type" value="Genomic_DNA"/>
</dbReference>
<comment type="subunit">
    <text evidence="3">Homodimer.</text>
</comment>
<dbReference type="SUPFAM" id="SSF47729">
    <property type="entry name" value="IHF-like DNA-binding proteins"/>
    <property type="match status" value="1"/>
</dbReference>
<accession>A0A0S3UIX6</accession>
<protein>
    <recommendedName>
        <fullName evidence="4">Viral histone-like protein</fullName>
    </recommendedName>
    <alternativeName>
        <fullName evidence="9">DNA-binding protein pA104R</fullName>
    </alternativeName>
    <alternativeName>
        <fullName evidence="8">pA104R</fullName>
    </alternativeName>
</protein>
<evidence type="ECO:0000313" key="12">
    <source>
        <dbReference type="EMBL" id="BAU17450.1"/>
    </source>
</evidence>
<keyword evidence="7" id="KW-0238">DNA-binding</keyword>
<dbReference type="InterPro" id="IPR010992">
    <property type="entry name" value="IHF-like_DNA-bd_dom_sf"/>
</dbReference>
<keyword evidence="6" id="KW-0426">Late protein</keyword>
<comment type="subcellular location">
    <subcellularLocation>
        <location evidence="1">Virion</location>
    </subcellularLocation>
</comment>
<gene>
    <name evidence="12" type="ORF">PIOMA14_I_0942</name>
</gene>
<evidence type="ECO:0000256" key="1">
    <source>
        <dbReference type="ARBA" id="ARBA00004328"/>
    </source>
</evidence>
<dbReference type="GO" id="GO:0030527">
    <property type="term" value="F:structural constituent of chromatin"/>
    <property type="evidence" value="ECO:0007669"/>
    <property type="project" value="InterPro"/>
</dbReference>
<evidence type="ECO:0000256" key="9">
    <source>
        <dbReference type="ARBA" id="ARBA00033227"/>
    </source>
</evidence>
<feature type="domain" description="HU" evidence="11">
    <location>
        <begin position="1"/>
        <end position="125"/>
    </location>
</feature>
<evidence type="ECO:0000256" key="10">
    <source>
        <dbReference type="ARBA" id="ARBA00046140"/>
    </source>
</evidence>
<organism evidence="12 13">
    <name type="scientific">Prevotella intermedia</name>
    <dbReference type="NCBI Taxonomy" id="28131"/>
    <lineage>
        <taxon>Bacteria</taxon>
        <taxon>Pseudomonadati</taxon>
        <taxon>Bacteroidota</taxon>
        <taxon>Bacteroidia</taxon>
        <taxon>Bacteroidales</taxon>
        <taxon>Prevotellaceae</taxon>
        <taxon>Prevotella</taxon>
    </lineage>
</organism>
<dbReference type="STRING" id="28131.BWX40_03910"/>
<dbReference type="PANTHER" id="PTHR33175">
    <property type="entry name" value="DNA-BINDING PROTEIN HU"/>
    <property type="match status" value="1"/>
</dbReference>
<dbReference type="AlphaFoldDB" id="A0A0S3UIX6"/>
<dbReference type="InterPro" id="IPR000119">
    <property type="entry name" value="Hist_DNA-bd"/>
</dbReference>
<sequence length="200" mass="22445">MAVFYKLIKTHGALPKNAEYRVVAVENETVGVKHLAQRIQEATSLTPSDVVAAVSALKDEMAAELKMGNNVHLPGLGYFSLAVKGDIYEDPHTHHRRLNNPKVRTVKFRPDTEFLESLDDTQFENMTYRFGTSSVPTTEVIDSAIDELFAENPIITVADLRQKLGLSQSYAYQLSARLEAEGKLRSVGTRYRKLYTRGKK</sequence>
<dbReference type="RefSeq" id="WP_096405368.1">
    <property type="nucleotide sequence ID" value="NZ_AP014597.1"/>
</dbReference>
<evidence type="ECO:0000313" key="13">
    <source>
        <dbReference type="Proteomes" id="UP000217431"/>
    </source>
</evidence>
<reference evidence="12 13" key="1">
    <citation type="journal article" date="2016" name="DNA Res.">
        <title>The complete genome sequencing of Prevotella intermedia strain OMA14 and a subsequent fine-scale, intra-species genomic comparison reveal an unusual amplification of conjugative and mobile transposons and identify a novel Prevotella-lineage-specific repeat.</title>
        <authorList>
            <person name="Naito M."/>
            <person name="Ogura Y."/>
            <person name="Itoh T."/>
            <person name="Shoji M."/>
            <person name="Okamoto M."/>
            <person name="Hayashi T."/>
            <person name="Nakayama K."/>
        </authorList>
    </citation>
    <scope>NUCLEOTIDE SEQUENCE [LARGE SCALE GENOMIC DNA]</scope>
    <source>
        <strain evidence="12 13">OMA14</strain>
    </source>
</reference>